<keyword evidence="3" id="KW-0949">S-adenosyl-L-methionine</keyword>
<evidence type="ECO:0008006" key="5">
    <source>
        <dbReference type="Google" id="ProtNLM"/>
    </source>
</evidence>
<dbReference type="InterPro" id="IPR029063">
    <property type="entry name" value="SAM-dependent_MTases_sf"/>
</dbReference>
<dbReference type="Proteomes" id="UP000885750">
    <property type="component" value="Unassembled WGS sequence"/>
</dbReference>
<reference evidence="4" key="1">
    <citation type="journal article" date="2020" name="mSystems">
        <title>Genome- and Community-Level Interaction Insights into Carbon Utilization and Element Cycling Functions of Hydrothermarchaeota in Hydrothermal Sediment.</title>
        <authorList>
            <person name="Zhou Z."/>
            <person name="Liu Y."/>
            <person name="Xu W."/>
            <person name="Pan J."/>
            <person name="Luo Z.H."/>
            <person name="Li M."/>
        </authorList>
    </citation>
    <scope>NUCLEOTIDE SEQUENCE [LARGE SCALE GENOMIC DNA]</scope>
    <source>
        <strain evidence="4">HyVt-493</strain>
    </source>
</reference>
<name>A0A7V2T086_LEUMU</name>
<evidence type="ECO:0000256" key="3">
    <source>
        <dbReference type="ARBA" id="ARBA00022691"/>
    </source>
</evidence>
<dbReference type="PANTHER" id="PTHR13610">
    <property type="entry name" value="METHYLTRANSFERASE DOMAIN-CONTAINING PROTEIN"/>
    <property type="match status" value="1"/>
</dbReference>
<dbReference type="GO" id="GO:0032259">
    <property type="term" value="P:methylation"/>
    <property type="evidence" value="ECO:0007669"/>
    <property type="project" value="UniProtKB-KW"/>
</dbReference>
<dbReference type="SUPFAM" id="SSF53335">
    <property type="entry name" value="S-adenosyl-L-methionine-dependent methyltransferases"/>
    <property type="match status" value="1"/>
</dbReference>
<dbReference type="PANTHER" id="PTHR13610:SF11">
    <property type="entry name" value="METHYLTRANSFERASE DOMAIN-CONTAINING PROTEIN"/>
    <property type="match status" value="1"/>
</dbReference>
<dbReference type="EMBL" id="DRMS01000198">
    <property type="protein sequence ID" value="HFC92207.1"/>
    <property type="molecule type" value="Genomic_DNA"/>
</dbReference>
<evidence type="ECO:0000256" key="2">
    <source>
        <dbReference type="ARBA" id="ARBA00022679"/>
    </source>
</evidence>
<dbReference type="AlphaFoldDB" id="A0A7V2T086"/>
<comment type="caution">
    <text evidence="4">The sequence shown here is derived from an EMBL/GenBank/DDBJ whole genome shotgun (WGS) entry which is preliminary data.</text>
</comment>
<keyword evidence="1" id="KW-0489">Methyltransferase</keyword>
<dbReference type="Gene3D" id="3.40.50.150">
    <property type="entry name" value="Vaccinia Virus protein VP39"/>
    <property type="match status" value="1"/>
</dbReference>
<dbReference type="InterPro" id="IPR026170">
    <property type="entry name" value="FAM173A/B"/>
</dbReference>
<accession>A0A7V2T086</accession>
<organism evidence="4">
    <name type="scientific">Leucothrix mucor</name>
    <dbReference type="NCBI Taxonomy" id="45248"/>
    <lineage>
        <taxon>Bacteria</taxon>
        <taxon>Pseudomonadati</taxon>
        <taxon>Pseudomonadota</taxon>
        <taxon>Gammaproteobacteria</taxon>
        <taxon>Thiotrichales</taxon>
        <taxon>Thiotrichaceae</taxon>
        <taxon>Leucothrix</taxon>
    </lineage>
</organism>
<proteinExistence type="predicted"/>
<evidence type="ECO:0000256" key="1">
    <source>
        <dbReference type="ARBA" id="ARBA00022603"/>
    </source>
</evidence>
<evidence type="ECO:0000313" key="4">
    <source>
        <dbReference type="EMBL" id="HFC92207.1"/>
    </source>
</evidence>
<gene>
    <name evidence="4" type="ORF">ENJ51_05275</name>
</gene>
<dbReference type="GO" id="GO:0016279">
    <property type="term" value="F:protein-lysine N-methyltransferase activity"/>
    <property type="evidence" value="ECO:0007669"/>
    <property type="project" value="InterPro"/>
</dbReference>
<keyword evidence="2" id="KW-0808">Transferase</keyword>
<sequence>MADVEKPTITHSSIFHEFISSIHRVGLIDTFLLTISRGVDFLFDWKYGLDTSKRVELSALDIKEGSTAHGSPYQPTGVLAFRKALRAVSIPQPVTFVDYGSGKGRTLVLAAMAGFENVIGIEFSSELCDSASDNLEKTKAIFPNKQTETTVVCIDAVKYQYTDKENVFYFFYPFDNTLMKRVFTTIEASIVRNPRDAIIIEYVPLSITYTSFSESNLFELEKSLTIFGYKCSFYRTKPQLESK</sequence>
<protein>
    <recommendedName>
        <fullName evidence="5">DOT1 domain-containing protein</fullName>
    </recommendedName>
</protein>